<feature type="chain" id="PRO_5047221088" evidence="1">
    <location>
        <begin position="16"/>
        <end position="148"/>
    </location>
</feature>
<feature type="domain" description="Excalibur calcium-binding" evidence="2">
    <location>
        <begin position="20"/>
        <end position="56"/>
    </location>
</feature>
<evidence type="ECO:0000313" key="3">
    <source>
        <dbReference type="EMBL" id="MEJ2859541.1"/>
    </source>
</evidence>
<keyword evidence="4" id="KW-1185">Reference proteome</keyword>
<dbReference type="Proteomes" id="UP001369736">
    <property type="component" value="Unassembled WGS sequence"/>
</dbReference>
<evidence type="ECO:0000313" key="4">
    <source>
        <dbReference type="Proteomes" id="UP001369736"/>
    </source>
</evidence>
<organism evidence="3 4">
    <name type="scientific">Actinomycetospora flava</name>
    <dbReference type="NCBI Taxonomy" id="3129232"/>
    <lineage>
        <taxon>Bacteria</taxon>
        <taxon>Bacillati</taxon>
        <taxon>Actinomycetota</taxon>
        <taxon>Actinomycetes</taxon>
        <taxon>Pseudonocardiales</taxon>
        <taxon>Pseudonocardiaceae</taxon>
        <taxon>Actinomycetospora</taxon>
    </lineage>
</organism>
<feature type="signal peptide" evidence="1">
    <location>
        <begin position="1"/>
        <end position="15"/>
    </location>
</feature>
<name>A0ABU8LXN8_9PSEU</name>
<comment type="caution">
    <text evidence="3">The sequence shown here is derived from an EMBL/GenBank/DDBJ whole genome shotgun (WGS) entry which is preliminary data.</text>
</comment>
<dbReference type="EMBL" id="JBBEGM010000001">
    <property type="protein sequence ID" value="MEJ2859541.1"/>
    <property type="molecule type" value="Genomic_DNA"/>
</dbReference>
<sequence length="148" mass="14848">MSALLFLGTAGPALAVPAVYYANCTEAFAAGVQNIPQGTPGYRPALDRDRDGVACDQGDPANAAGARTVTDEAVDVVDAVDPAEPAQVEVVPVGAAPTGDGSSVDLDELVEQDAPAASVSSSVLWWSGGGLGVLLACLVAGRRPSSQR</sequence>
<dbReference type="RefSeq" id="WP_337698607.1">
    <property type="nucleotide sequence ID" value="NZ_JBBEGM010000001.1"/>
</dbReference>
<dbReference type="Pfam" id="PF05901">
    <property type="entry name" value="Excalibur"/>
    <property type="match status" value="1"/>
</dbReference>
<keyword evidence="1" id="KW-0732">Signal</keyword>
<protein>
    <submittedName>
        <fullName evidence="3">Excalibur calcium-binding domain-containing protein</fullName>
    </submittedName>
</protein>
<proteinExistence type="predicted"/>
<dbReference type="InterPro" id="IPR008613">
    <property type="entry name" value="Excalibur_Ca-bd_domain"/>
</dbReference>
<accession>A0ABU8LXN8</accession>
<evidence type="ECO:0000259" key="2">
    <source>
        <dbReference type="SMART" id="SM00894"/>
    </source>
</evidence>
<evidence type="ECO:0000256" key="1">
    <source>
        <dbReference type="SAM" id="SignalP"/>
    </source>
</evidence>
<dbReference type="SMART" id="SM00894">
    <property type="entry name" value="Excalibur"/>
    <property type="match status" value="1"/>
</dbReference>
<reference evidence="3 4" key="1">
    <citation type="submission" date="2024-03" db="EMBL/GenBank/DDBJ databases">
        <title>Actinomycetospora sp. OC33-EN07, a novel actinomycete isolated from wild orchid (Aerides multiflora).</title>
        <authorList>
            <person name="Suriyachadkun C."/>
        </authorList>
    </citation>
    <scope>NUCLEOTIDE SEQUENCE [LARGE SCALE GENOMIC DNA]</scope>
    <source>
        <strain evidence="3 4">OC33-EN07</strain>
    </source>
</reference>
<gene>
    <name evidence="3" type="ORF">WCD58_00155</name>
</gene>